<dbReference type="GO" id="GO:0005524">
    <property type="term" value="F:ATP binding"/>
    <property type="evidence" value="ECO:0007669"/>
    <property type="project" value="UniProtKB-KW"/>
</dbReference>
<dbReference type="PROSITE" id="PS00211">
    <property type="entry name" value="ABC_TRANSPORTER_1"/>
    <property type="match status" value="1"/>
</dbReference>
<dbReference type="InterPro" id="IPR017871">
    <property type="entry name" value="ABC_transporter-like_CS"/>
</dbReference>
<dbReference type="FunFam" id="3.40.50.300:FF:000134">
    <property type="entry name" value="Iron-enterobactin ABC transporter ATP-binding protein"/>
    <property type="match status" value="1"/>
</dbReference>
<keyword evidence="3 6" id="KW-0067">ATP-binding</keyword>
<evidence type="ECO:0000313" key="7">
    <source>
        <dbReference type="Proteomes" id="UP001174909"/>
    </source>
</evidence>
<keyword evidence="7" id="KW-1185">Reference proteome</keyword>
<dbReference type="AlphaFoldDB" id="A0AA35X280"/>
<proteinExistence type="predicted"/>
<dbReference type="Gene3D" id="3.40.50.300">
    <property type="entry name" value="P-loop containing nucleotide triphosphate hydrolases"/>
    <property type="match status" value="1"/>
</dbReference>
<dbReference type="InterPro" id="IPR050153">
    <property type="entry name" value="Metal_Ion_Import_ABC"/>
</dbReference>
<dbReference type="InterPro" id="IPR027417">
    <property type="entry name" value="P-loop_NTPase"/>
</dbReference>
<evidence type="ECO:0000256" key="1">
    <source>
        <dbReference type="ARBA" id="ARBA00022448"/>
    </source>
</evidence>
<dbReference type="InterPro" id="IPR003439">
    <property type="entry name" value="ABC_transporter-like_ATP-bd"/>
</dbReference>
<accession>A0AA35X280</accession>
<dbReference type="GO" id="GO:0016887">
    <property type="term" value="F:ATP hydrolysis activity"/>
    <property type="evidence" value="ECO:0007669"/>
    <property type="project" value="InterPro"/>
</dbReference>
<dbReference type="EMBL" id="CASHTH010002772">
    <property type="protein sequence ID" value="CAI8035127.1"/>
    <property type="molecule type" value="Genomic_DNA"/>
</dbReference>
<dbReference type="SUPFAM" id="SSF52540">
    <property type="entry name" value="P-loop containing nucleoside triphosphate hydrolases"/>
    <property type="match status" value="1"/>
</dbReference>
<reference evidence="6" key="1">
    <citation type="submission" date="2023-03" db="EMBL/GenBank/DDBJ databases">
        <authorList>
            <person name="Steffen K."/>
            <person name="Cardenas P."/>
        </authorList>
    </citation>
    <scope>NUCLEOTIDE SEQUENCE</scope>
</reference>
<feature type="domain" description="ABC transporter" evidence="5">
    <location>
        <begin position="10"/>
        <end position="247"/>
    </location>
</feature>
<protein>
    <submittedName>
        <fullName evidence="6">Manganese transport system ATP-binding protein MntB</fullName>
    </submittedName>
</protein>
<evidence type="ECO:0000256" key="4">
    <source>
        <dbReference type="SAM" id="MobiDB-lite"/>
    </source>
</evidence>
<sequence>MLHPLPHEHLRGAPLVEIIGLSCGYEKQRVLNRVDLQIMKGDFVGLLGPSGSGKTTLLRSMLGAVSVYEGEVLVEGRRPSEGRPRIGYVPQLETIDWNFPVTVREVVMMGRTMENRFFPWFRKEEKELADRMMEQLGILHLAGRHIRELSGGQQQRAFLARALVSSPSLLLLDEPTSGVDVKTRDDVMHLLHDLNHEGVTIVITTHEINAVAVHLPRLVCLAGRVLAEGTPYDVITTEVLRQTYGADMPVIHYEGMPIVAESPHRYGRNGGANGDEVNVGHSHSHA</sequence>
<dbReference type="Proteomes" id="UP001174909">
    <property type="component" value="Unassembled WGS sequence"/>
</dbReference>
<gene>
    <name evidence="6" type="ORF">GBAR_LOCUS19736</name>
</gene>
<evidence type="ECO:0000256" key="3">
    <source>
        <dbReference type="ARBA" id="ARBA00022840"/>
    </source>
</evidence>
<name>A0AA35X280_GEOBA</name>
<organism evidence="6 7">
    <name type="scientific">Geodia barretti</name>
    <name type="common">Barrett's horny sponge</name>
    <dbReference type="NCBI Taxonomy" id="519541"/>
    <lineage>
        <taxon>Eukaryota</taxon>
        <taxon>Metazoa</taxon>
        <taxon>Porifera</taxon>
        <taxon>Demospongiae</taxon>
        <taxon>Heteroscleromorpha</taxon>
        <taxon>Tetractinellida</taxon>
        <taxon>Astrophorina</taxon>
        <taxon>Geodiidae</taxon>
        <taxon>Geodia</taxon>
    </lineage>
</organism>
<comment type="caution">
    <text evidence="6">The sequence shown here is derived from an EMBL/GenBank/DDBJ whole genome shotgun (WGS) entry which is preliminary data.</text>
</comment>
<dbReference type="Pfam" id="PF00005">
    <property type="entry name" value="ABC_tran"/>
    <property type="match status" value="1"/>
</dbReference>
<dbReference type="InterPro" id="IPR003593">
    <property type="entry name" value="AAA+_ATPase"/>
</dbReference>
<keyword evidence="2" id="KW-0547">Nucleotide-binding</keyword>
<keyword evidence="1" id="KW-0813">Transport</keyword>
<dbReference type="PANTHER" id="PTHR42734">
    <property type="entry name" value="METAL TRANSPORT SYSTEM ATP-BINDING PROTEIN TM_0124-RELATED"/>
    <property type="match status" value="1"/>
</dbReference>
<feature type="region of interest" description="Disordered" evidence="4">
    <location>
        <begin position="264"/>
        <end position="286"/>
    </location>
</feature>
<dbReference type="PROSITE" id="PS50893">
    <property type="entry name" value="ABC_TRANSPORTER_2"/>
    <property type="match status" value="1"/>
</dbReference>
<evidence type="ECO:0000259" key="5">
    <source>
        <dbReference type="PROSITE" id="PS50893"/>
    </source>
</evidence>
<evidence type="ECO:0000313" key="6">
    <source>
        <dbReference type="EMBL" id="CAI8035127.1"/>
    </source>
</evidence>
<dbReference type="CDD" id="cd03235">
    <property type="entry name" value="ABC_Metallic_Cations"/>
    <property type="match status" value="1"/>
</dbReference>
<evidence type="ECO:0000256" key="2">
    <source>
        <dbReference type="ARBA" id="ARBA00022741"/>
    </source>
</evidence>
<dbReference type="SMART" id="SM00382">
    <property type="entry name" value="AAA"/>
    <property type="match status" value="1"/>
</dbReference>